<evidence type="ECO:0000256" key="4">
    <source>
        <dbReference type="SAM" id="MobiDB-lite"/>
    </source>
</evidence>
<dbReference type="AlphaFoldDB" id="A0AA38LDK8"/>
<feature type="region of interest" description="Disordered" evidence="4">
    <location>
        <begin position="192"/>
        <end position="277"/>
    </location>
</feature>
<comment type="similarity">
    <text evidence="2">Belongs to the BRX family.</text>
</comment>
<organism evidence="6 7">
    <name type="scientific">Taxus chinensis</name>
    <name type="common">Chinese yew</name>
    <name type="synonym">Taxus wallichiana var. chinensis</name>
    <dbReference type="NCBI Taxonomy" id="29808"/>
    <lineage>
        <taxon>Eukaryota</taxon>
        <taxon>Viridiplantae</taxon>
        <taxon>Streptophyta</taxon>
        <taxon>Embryophyta</taxon>
        <taxon>Tracheophyta</taxon>
        <taxon>Spermatophyta</taxon>
        <taxon>Pinopsida</taxon>
        <taxon>Pinidae</taxon>
        <taxon>Conifers II</taxon>
        <taxon>Cupressales</taxon>
        <taxon>Taxaceae</taxon>
        <taxon>Taxus</taxon>
    </lineage>
</organism>
<feature type="compositionally biased region" description="Acidic residues" evidence="4">
    <location>
        <begin position="265"/>
        <end position="277"/>
    </location>
</feature>
<evidence type="ECO:0000313" key="6">
    <source>
        <dbReference type="EMBL" id="KAH9316927.1"/>
    </source>
</evidence>
<dbReference type="Pfam" id="PF13713">
    <property type="entry name" value="BRX_N"/>
    <property type="match status" value="1"/>
</dbReference>
<evidence type="ECO:0000313" key="7">
    <source>
        <dbReference type="Proteomes" id="UP000824469"/>
    </source>
</evidence>
<keyword evidence="7" id="KW-1185">Reference proteome</keyword>
<feature type="compositionally biased region" description="Basic and acidic residues" evidence="4">
    <location>
        <begin position="192"/>
        <end position="210"/>
    </location>
</feature>
<comment type="caution">
    <text evidence="6">The sequence shown here is derived from an EMBL/GenBank/DDBJ whole genome shotgun (WGS) entry which is preliminary data.</text>
</comment>
<keyword evidence="3" id="KW-0539">Nucleus</keyword>
<accession>A0AA38LDK8</accession>
<feature type="domain" description="BRX" evidence="5">
    <location>
        <begin position="132"/>
        <end position="187"/>
    </location>
</feature>
<evidence type="ECO:0000256" key="3">
    <source>
        <dbReference type="ARBA" id="ARBA00023242"/>
    </source>
</evidence>
<feature type="region of interest" description="Disordered" evidence="4">
    <location>
        <begin position="100"/>
        <end position="133"/>
    </location>
</feature>
<feature type="compositionally biased region" description="Polar residues" evidence="4">
    <location>
        <begin position="226"/>
        <end position="237"/>
    </location>
</feature>
<dbReference type="Pfam" id="PF08381">
    <property type="entry name" value="BRX"/>
    <property type="match status" value="2"/>
</dbReference>
<dbReference type="EMBL" id="JAHRHJ020000004">
    <property type="protein sequence ID" value="KAH9316927.1"/>
    <property type="molecule type" value="Genomic_DNA"/>
</dbReference>
<dbReference type="InterPro" id="IPR013591">
    <property type="entry name" value="Brevis_radix_dom"/>
</dbReference>
<dbReference type="PANTHER" id="PTHR46058">
    <property type="entry name" value="PROTEIN BREVIS RADIX-LIKE 1"/>
    <property type="match status" value="1"/>
</dbReference>
<comment type="subcellular location">
    <subcellularLocation>
        <location evidence="1">Nucleus</location>
    </subcellularLocation>
</comment>
<evidence type="ECO:0000259" key="5">
    <source>
        <dbReference type="PROSITE" id="PS51514"/>
    </source>
</evidence>
<protein>
    <recommendedName>
        <fullName evidence="5">BRX domain-containing protein</fullName>
    </recommendedName>
</protein>
<name>A0AA38LDK8_TAXCH</name>
<gene>
    <name evidence="6" type="ORF">KI387_018696</name>
</gene>
<evidence type="ECO:0000256" key="1">
    <source>
        <dbReference type="ARBA" id="ARBA00004123"/>
    </source>
</evidence>
<dbReference type="InterPro" id="IPR027988">
    <property type="entry name" value="BRX_N"/>
</dbReference>
<dbReference type="PANTHER" id="PTHR46058:SF2">
    <property type="entry name" value="PROTEIN BREVIS RADIX-LIKE 3"/>
    <property type="match status" value="1"/>
</dbReference>
<feature type="compositionally biased region" description="Polar residues" evidence="4">
    <location>
        <begin position="247"/>
        <end position="263"/>
    </location>
</feature>
<dbReference type="GO" id="GO:0005634">
    <property type="term" value="C:nucleus"/>
    <property type="evidence" value="ECO:0007669"/>
    <property type="project" value="UniProtKB-SubCell"/>
</dbReference>
<sequence length="330" mass="37037">MLACIACSKRFNGGMEEDASTTPRSPASREAIKNLTSQIKDMALKASGSYRYGKPSNLSRERQLLRCMMESELAGSESATPRGGGGGGAWNVLTSTKGDFLRSSNSSSNGTPKFDNTSEPMEEDEEEDQEGKEWVSHVEPGVIITLISLKEGQNQLKRIRFSRELFNKTEAQLWWTENSEKVFELYNVRPNEKRECGDLPGSHDEERGANVEESGSDDSPSAPPSQNILPCSSTTSYCRDADRSDDLQSSNDKCSMNSAANSSEQEQEEEEWVEEDEPGVYITIHTSKTGANEVKRVRFSREKFSEMQARFWWEANRHRIQEQYVDGHAM</sequence>
<dbReference type="PROSITE" id="PS51514">
    <property type="entry name" value="BRX"/>
    <property type="match status" value="2"/>
</dbReference>
<dbReference type="Proteomes" id="UP000824469">
    <property type="component" value="Unassembled WGS sequence"/>
</dbReference>
<evidence type="ECO:0000256" key="2">
    <source>
        <dbReference type="ARBA" id="ARBA00009057"/>
    </source>
</evidence>
<feature type="domain" description="BRX" evidence="5">
    <location>
        <begin position="270"/>
        <end position="325"/>
    </location>
</feature>
<feature type="compositionally biased region" description="Acidic residues" evidence="4">
    <location>
        <begin position="120"/>
        <end position="130"/>
    </location>
</feature>
<reference evidence="6 7" key="1">
    <citation type="journal article" date="2021" name="Nat. Plants">
        <title>The Taxus genome provides insights into paclitaxel biosynthesis.</title>
        <authorList>
            <person name="Xiong X."/>
            <person name="Gou J."/>
            <person name="Liao Q."/>
            <person name="Li Y."/>
            <person name="Zhou Q."/>
            <person name="Bi G."/>
            <person name="Li C."/>
            <person name="Du R."/>
            <person name="Wang X."/>
            <person name="Sun T."/>
            <person name="Guo L."/>
            <person name="Liang H."/>
            <person name="Lu P."/>
            <person name="Wu Y."/>
            <person name="Zhang Z."/>
            <person name="Ro D.K."/>
            <person name="Shang Y."/>
            <person name="Huang S."/>
            <person name="Yan J."/>
        </authorList>
    </citation>
    <scope>NUCLEOTIDE SEQUENCE [LARGE SCALE GENOMIC DNA]</scope>
    <source>
        <strain evidence="6">Ta-2019</strain>
    </source>
</reference>
<proteinExistence type="inferred from homology"/>
<dbReference type="OMA" id="YITIHTS"/>
<dbReference type="InterPro" id="IPR044532">
    <property type="entry name" value="BRX-like"/>
</dbReference>
<feature type="compositionally biased region" description="Polar residues" evidence="4">
    <location>
        <begin position="100"/>
        <end position="111"/>
    </location>
</feature>